<dbReference type="SUPFAM" id="SSF56281">
    <property type="entry name" value="Metallo-hydrolase/oxidoreductase"/>
    <property type="match status" value="1"/>
</dbReference>
<reference evidence="3" key="1">
    <citation type="submission" date="2016-11" db="EMBL/GenBank/DDBJ databases">
        <authorList>
            <person name="Varghese N."/>
            <person name="Submissions S."/>
        </authorList>
    </citation>
    <scope>NUCLEOTIDE SEQUENCE [LARGE SCALE GENOMIC DNA]</scope>
    <source>
        <strain evidence="3">USBA-503</strain>
    </source>
</reference>
<evidence type="ECO:0000313" key="3">
    <source>
        <dbReference type="Proteomes" id="UP000184016"/>
    </source>
</evidence>
<dbReference type="CDD" id="cd07721">
    <property type="entry name" value="yflN-like_MBL-fold"/>
    <property type="match status" value="1"/>
</dbReference>
<dbReference type="Pfam" id="PF00753">
    <property type="entry name" value="Lactamase_B"/>
    <property type="match status" value="1"/>
</dbReference>
<evidence type="ECO:0000313" key="2">
    <source>
        <dbReference type="EMBL" id="SHK19827.1"/>
    </source>
</evidence>
<gene>
    <name evidence="2" type="ORF">SAMN05443507_1109</name>
</gene>
<dbReference type="PANTHER" id="PTHR42951">
    <property type="entry name" value="METALLO-BETA-LACTAMASE DOMAIN-CONTAINING"/>
    <property type="match status" value="1"/>
</dbReference>
<dbReference type="EMBL" id="FRAF01000010">
    <property type="protein sequence ID" value="SHK19827.1"/>
    <property type="molecule type" value="Genomic_DNA"/>
</dbReference>
<protein>
    <submittedName>
        <fullName evidence="2">Glyoxylase, beta-lactamase superfamily II</fullName>
    </submittedName>
</protein>
<dbReference type="Gene3D" id="3.60.15.10">
    <property type="entry name" value="Ribonuclease Z/Hydroxyacylglutathione hydrolase-like"/>
    <property type="match status" value="1"/>
</dbReference>
<accession>A0A1M6QII4</accession>
<dbReference type="STRING" id="1830138.SAMN05443507_1109"/>
<dbReference type="InterPro" id="IPR036866">
    <property type="entry name" value="RibonucZ/Hydroxyglut_hydro"/>
</dbReference>
<proteinExistence type="predicted"/>
<dbReference type="SMART" id="SM00849">
    <property type="entry name" value="Lactamase_B"/>
    <property type="match status" value="1"/>
</dbReference>
<name>A0A1M6QII4_9BACL</name>
<evidence type="ECO:0000259" key="1">
    <source>
        <dbReference type="SMART" id="SM00849"/>
    </source>
</evidence>
<feature type="domain" description="Metallo-beta-lactamase" evidence="1">
    <location>
        <begin position="14"/>
        <end position="219"/>
    </location>
</feature>
<dbReference type="InterPro" id="IPR050855">
    <property type="entry name" value="NDM-1-like"/>
</dbReference>
<sequence>MLELEMNIMGRKNLIHPTLFYDDSQAILVDAGMPGQLNEIREAVEKAGVSFETITAVILTHQDIDHVGSIESLIKELPKSITVYAHAEDKPYIEGEKEPIKMNRQRVAQMLEQVPAEMRSQVESIFLNPPQAKVNQTVEDGEWLPFFGGLQVIYTPGHTPGHISLYHRNSKTLVTGDAMVSENGKLLGPSAQATPDMEEALKSLKKFAALDIEQVVCYHGGLCNFQVNEQIANLVK</sequence>
<dbReference type="Proteomes" id="UP000184016">
    <property type="component" value="Unassembled WGS sequence"/>
</dbReference>
<dbReference type="InterPro" id="IPR001279">
    <property type="entry name" value="Metallo-B-lactamas"/>
</dbReference>
<dbReference type="AlphaFoldDB" id="A0A1M6QII4"/>
<keyword evidence="3" id="KW-1185">Reference proteome</keyword>
<organism evidence="2 3">
    <name type="scientific">Alicyclobacillus tolerans</name>
    <dbReference type="NCBI Taxonomy" id="90970"/>
    <lineage>
        <taxon>Bacteria</taxon>
        <taxon>Bacillati</taxon>
        <taxon>Bacillota</taxon>
        <taxon>Bacilli</taxon>
        <taxon>Bacillales</taxon>
        <taxon>Alicyclobacillaceae</taxon>
        <taxon>Alicyclobacillus</taxon>
    </lineage>
</organism>
<dbReference type="PANTHER" id="PTHR42951:SF15">
    <property type="entry name" value="METALLO-BETA-LACTAMASE SUPERFAMILY PROTEIN"/>
    <property type="match status" value="1"/>
</dbReference>